<comment type="caution">
    <text evidence="1">The sequence shown here is derived from an EMBL/GenBank/DDBJ whole genome shotgun (WGS) entry which is preliminary data.</text>
</comment>
<keyword evidence="2" id="KW-1185">Reference proteome</keyword>
<organism evidence="1 2">
    <name type="scientific">Dendrobium nobile</name>
    <name type="common">Orchid</name>
    <dbReference type="NCBI Taxonomy" id="94219"/>
    <lineage>
        <taxon>Eukaryota</taxon>
        <taxon>Viridiplantae</taxon>
        <taxon>Streptophyta</taxon>
        <taxon>Embryophyta</taxon>
        <taxon>Tracheophyta</taxon>
        <taxon>Spermatophyta</taxon>
        <taxon>Magnoliopsida</taxon>
        <taxon>Liliopsida</taxon>
        <taxon>Asparagales</taxon>
        <taxon>Orchidaceae</taxon>
        <taxon>Epidendroideae</taxon>
        <taxon>Malaxideae</taxon>
        <taxon>Dendrobiinae</taxon>
        <taxon>Dendrobium</taxon>
    </lineage>
</organism>
<sequence length="52" mass="6216">MYALDFKSRLIENIFLERLDLPGPALQPHRPDYPDSTHKRGGVLLEWERRMH</sequence>
<gene>
    <name evidence="1" type="ORF">KFK09_028456</name>
</gene>
<dbReference type="AlphaFoldDB" id="A0A8T3A353"/>
<evidence type="ECO:0000313" key="1">
    <source>
        <dbReference type="EMBL" id="KAI0488617.1"/>
    </source>
</evidence>
<dbReference type="Proteomes" id="UP000829196">
    <property type="component" value="Unassembled WGS sequence"/>
</dbReference>
<protein>
    <submittedName>
        <fullName evidence="1">Uncharacterized protein</fullName>
    </submittedName>
</protein>
<reference evidence="1" key="1">
    <citation type="journal article" date="2022" name="Front. Genet.">
        <title>Chromosome-Scale Assembly of the Dendrobium nobile Genome Provides Insights Into the Molecular Mechanism of the Biosynthesis of the Medicinal Active Ingredient of Dendrobium.</title>
        <authorList>
            <person name="Xu Q."/>
            <person name="Niu S.-C."/>
            <person name="Li K.-L."/>
            <person name="Zheng P.-J."/>
            <person name="Zhang X.-J."/>
            <person name="Jia Y."/>
            <person name="Liu Y."/>
            <person name="Niu Y.-X."/>
            <person name="Yu L.-H."/>
            <person name="Chen D.-F."/>
            <person name="Zhang G.-Q."/>
        </authorList>
    </citation>
    <scope>NUCLEOTIDE SEQUENCE</scope>
    <source>
        <tissue evidence="1">Leaf</tissue>
    </source>
</reference>
<proteinExistence type="predicted"/>
<dbReference type="EMBL" id="JAGYWB010000019">
    <property type="protein sequence ID" value="KAI0488617.1"/>
    <property type="molecule type" value="Genomic_DNA"/>
</dbReference>
<evidence type="ECO:0000313" key="2">
    <source>
        <dbReference type="Proteomes" id="UP000829196"/>
    </source>
</evidence>
<accession>A0A8T3A353</accession>
<name>A0A8T3A353_DENNO</name>